<evidence type="ECO:0000259" key="2">
    <source>
        <dbReference type="Pfam" id="PF25215"/>
    </source>
</evidence>
<protein>
    <submittedName>
        <fullName evidence="3">Uncharacterized protein</fullName>
    </submittedName>
</protein>
<keyword evidence="4" id="KW-1185">Reference proteome</keyword>
<evidence type="ECO:0000313" key="4">
    <source>
        <dbReference type="Proteomes" id="UP001596408"/>
    </source>
</evidence>
<dbReference type="Pfam" id="PF25215">
    <property type="entry name" value="HVO_B0008_C"/>
    <property type="match status" value="1"/>
</dbReference>
<feature type="domain" description="HVO-B0008-like C-terminal" evidence="2">
    <location>
        <begin position="67"/>
        <end position="117"/>
    </location>
</feature>
<reference evidence="3 4" key="1">
    <citation type="journal article" date="2019" name="Int. J. Syst. Evol. Microbiol.">
        <title>The Global Catalogue of Microorganisms (GCM) 10K type strain sequencing project: providing services to taxonomists for standard genome sequencing and annotation.</title>
        <authorList>
            <consortium name="The Broad Institute Genomics Platform"/>
            <consortium name="The Broad Institute Genome Sequencing Center for Infectious Disease"/>
            <person name="Wu L."/>
            <person name="Ma J."/>
        </authorList>
    </citation>
    <scope>NUCLEOTIDE SEQUENCE [LARGE SCALE GENOMIC DNA]</scope>
    <source>
        <strain evidence="3 4">YIM 94188</strain>
    </source>
</reference>
<evidence type="ECO:0000313" key="3">
    <source>
        <dbReference type="EMBL" id="MFC6824930.1"/>
    </source>
</evidence>
<name>A0ABD5TWK6_9EURY</name>
<dbReference type="InterPro" id="IPR057410">
    <property type="entry name" value="HVO_B0008-like_C"/>
</dbReference>
<dbReference type="InterPro" id="IPR057409">
    <property type="entry name" value="HVO_B0008-like_N"/>
</dbReference>
<dbReference type="AlphaFoldDB" id="A0ABD5TWK6"/>
<feature type="domain" description="HVO-B0008-like N-terminal" evidence="1">
    <location>
        <begin position="10"/>
        <end position="47"/>
    </location>
</feature>
<comment type="caution">
    <text evidence="3">The sequence shown here is derived from an EMBL/GenBank/DDBJ whole genome shotgun (WGS) entry which is preliminary data.</text>
</comment>
<dbReference type="Gene3D" id="1.10.10.10">
    <property type="entry name" value="Winged helix-like DNA-binding domain superfamily/Winged helix DNA-binding domain"/>
    <property type="match status" value="1"/>
</dbReference>
<gene>
    <name evidence="3" type="ORF">ACFQEV_07980</name>
</gene>
<organism evidence="3 4">
    <name type="scientific">Halopelagius fulvigenes</name>
    <dbReference type="NCBI Taxonomy" id="1198324"/>
    <lineage>
        <taxon>Archaea</taxon>
        <taxon>Methanobacteriati</taxon>
        <taxon>Methanobacteriota</taxon>
        <taxon>Stenosarchaea group</taxon>
        <taxon>Halobacteria</taxon>
        <taxon>Halobacteriales</taxon>
        <taxon>Haloferacaceae</taxon>
    </lineage>
</organism>
<dbReference type="Pfam" id="PF25214">
    <property type="entry name" value="HVO_B0008_N"/>
    <property type="match status" value="1"/>
</dbReference>
<proteinExistence type="predicted"/>
<dbReference type="RefSeq" id="WP_379694603.1">
    <property type="nucleotide sequence ID" value="NZ_JBHSXH010000011.1"/>
</dbReference>
<evidence type="ECO:0000259" key="1">
    <source>
        <dbReference type="Pfam" id="PF25214"/>
    </source>
</evidence>
<dbReference type="EMBL" id="JBHSXH010000011">
    <property type="protein sequence ID" value="MFC6824930.1"/>
    <property type="molecule type" value="Genomic_DNA"/>
</dbReference>
<dbReference type="InterPro" id="IPR036388">
    <property type="entry name" value="WH-like_DNA-bd_sf"/>
</dbReference>
<accession>A0ABD5TWK6</accession>
<sequence>MSSQDQAQYVAVCPECDVTRQTDAPNEIVEFYRRHYRVTGHDVELERAKPDLNGEIETENDLKDVVRQLEEQYENGVPIGVVAAVMSERGKSVKQTLDEIHEIRMSGGLYEPQDDHLGAF</sequence>
<dbReference type="Proteomes" id="UP001596408">
    <property type="component" value="Unassembled WGS sequence"/>
</dbReference>